<organism evidence="1 2">
    <name type="scientific">Parasponia andersonii</name>
    <name type="common">Sponia andersonii</name>
    <dbReference type="NCBI Taxonomy" id="3476"/>
    <lineage>
        <taxon>Eukaryota</taxon>
        <taxon>Viridiplantae</taxon>
        <taxon>Streptophyta</taxon>
        <taxon>Embryophyta</taxon>
        <taxon>Tracheophyta</taxon>
        <taxon>Spermatophyta</taxon>
        <taxon>Magnoliopsida</taxon>
        <taxon>eudicotyledons</taxon>
        <taxon>Gunneridae</taxon>
        <taxon>Pentapetalae</taxon>
        <taxon>rosids</taxon>
        <taxon>fabids</taxon>
        <taxon>Rosales</taxon>
        <taxon>Cannabaceae</taxon>
        <taxon>Parasponia</taxon>
    </lineage>
</organism>
<proteinExistence type="predicted"/>
<dbReference type="AlphaFoldDB" id="A0A2P5ASL8"/>
<name>A0A2P5ASL8_PARAD</name>
<protein>
    <submittedName>
        <fullName evidence="1">Uncharacterized protein</fullName>
    </submittedName>
</protein>
<comment type="caution">
    <text evidence="1">The sequence shown here is derived from an EMBL/GenBank/DDBJ whole genome shotgun (WGS) entry which is preliminary data.</text>
</comment>
<dbReference type="Proteomes" id="UP000237105">
    <property type="component" value="Unassembled WGS sequence"/>
</dbReference>
<evidence type="ECO:0000313" key="1">
    <source>
        <dbReference type="EMBL" id="PON39548.1"/>
    </source>
</evidence>
<gene>
    <name evidence="1" type="ORF">PanWU01x14_304390</name>
</gene>
<feature type="non-terminal residue" evidence="1">
    <location>
        <position position="1"/>
    </location>
</feature>
<evidence type="ECO:0000313" key="2">
    <source>
        <dbReference type="Proteomes" id="UP000237105"/>
    </source>
</evidence>
<accession>A0A2P5ASL8</accession>
<keyword evidence="2" id="KW-1185">Reference proteome</keyword>
<dbReference type="EMBL" id="JXTB01000463">
    <property type="protein sequence ID" value="PON39548.1"/>
    <property type="molecule type" value="Genomic_DNA"/>
</dbReference>
<reference evidence="2" key="1">
    <citation type="submission" date="2016-06" db="EMBL/GenBank/DDBJ databases">
        <title>Parallel loss of symbiosis genes in relatives of nitrogen-fixing non-legume Parasponia.</title>
        <authorList>
            <person name="Van Velzen R."/>
            <person name="Holmer R."/>
            <person name="Bu F."/>
            <person name="Rutten L."/>
            <person name="Van Zeijl A."/>
            <person name="Liu W."/>
            <person name="Santuari L."/>
            <person name="Cao Q."/>
            <person name="Sharma T."/>
            <person name="Shen D."/>
            <person name="Roswanjaya Y."/>
            <person name="Wardhani T."/>
            <person name="Kalhor M.S."/>
            <person name="Jansen J."/>
            <person name="Van den Hoogen J."/>
            <person name="Gungor B."/>
            <person name="Hartog M."/>
            <person name="Hontelez J."/>
            <person name="Verver J."/>
            <person name="Yang W.-C."/>
            <person name="Schijlen E."/>
            <person name="Repin R."/>
            <person name="Schilthuizen M."/>
            <person name="Schranz E."/>
            <person name="Heidstra R."/>
            <person name="Miyata K."/>
            <person name="Fedorova E."/>
            <person name="Kohlen W."/>
            <person name="Bisseling T."/>
            <person name="Smit S."/>
            <person name="Geurts R."/>
        </authorList>
    </citation>
    <scope>NUCLEOTIDE SEQUENCE [LARGE SCALE GENOMIC DNA]</scope>
    <source>
        <strain evidence="2">cv. WU1-14</strain>
    </source>
</reference>
<sequence>LESTIKYGRESLYPEKKKNNDQDQANTANISDGFHSIDVITIASDSSHEDWVMDLRCYDTKKGLVV</sequence>